<dbReference type="RefSeq" id="XP_013389596.1">
    <property type="nucleotide sequence ID" value="XM_013534142.1"/>
</dbReference>
<dbReference type="KEGG" id="lak:106158234"/>
<comment type="similarity">
    <text evidence="3">Belongs to the TRAFAC class dynamin-like GTPase superfamily. GB1/RHD3 GTPase family.</text>
</comment>
<evidence type="ECO:0000313" key="5">
    <source>
        <dbReference type="Proteomes" id="UP000085678"/>
    </source>
</evidence>
<evidence type="ECO:0000256" key="2">
    <source>
        <dbReference type="ARBA" id="ARBA00023134"/>
    </source>
</evidence>
<dbReference type="AlphaFoldDB" id="A0A1S3HVM3"/>
<dbReference type="GO" id="GO:0003924">
    <property type="term" value="F:GTPase activity"/>
    <property type="evidence" value="ECO:0007669"/>
    <property type="project" value="InterPro"/>
</dbReference>
<dbReference type="InParanoid" id="A0A1S3HVM3"/>
<dbReference type="GeneID" id="106158234"/>
<dbReference type="Gene3D" id="3.40.50.300">
    <property type="entry name" value="P-loop containing nucleotide triphosphate hydrolases"/>
    <property type="match status" value="1"/>
</dbReference>
<reference evidence="6" key="1">
    <citation type="submission" date="2025-08" db="UniProtKB">
        <authorList>
            <consortium name="RefSeq"/>
        </authorList>
    </citation>
    <scope>IDENTIFICATION</scope>
    <source>
        <tissue evidence="6">Gonads</tissue>
    </source>
</reference>
<dbReference type="InterPro" id="IPR015894">
    <property type="entry name" value="Guanylate-bd_N"/>
</dbReference>
<dbReference type="OrthoDB" id="6141954at2759"/>
<dbReference type="Pfam" id="PF02263">
    <property type="entry name" value="GBP"/>
    <property type="match status" value="1"/>
</dbReference>
<accession>A0A1S3HVM3</accession>
<sequence>MSSILMELTPFIGVDSDGKLFVHDETAEALQQHGKPVVVIAIVGNARRGKSYLMNRMLGRQSGFPLGSTTNATTKGIWAWLTDHPTRSNEHLLLLDTEGLSHATDGDENRDIQIFVLSVILSSTLIYNCQGVIDESCLELLEYPFLMIILFSSDFSIYYNLWGVKK</sequence>
<evidence type="ECO:0000313" key="6">
    <source>
        <dbReference type="RefSeq" id="XP_013389596.1"/>
    </source>
</evidence>
<gene>
    <name evidence="6" type="primary">LOC106158234</name>
</gene>
<evidence type="ECO:0000256" key="3">
    <source>
        <dbReference type="PROSITE-ProRule" id="PRU01052"/>
    </source>
</evidence>
<keyword evidence="5" id="KW-1185">Reference proteome</keyword>
<keyword evidence="2" id="KW-0342">GTP-binding</keyword>
<dbReference type="PROSITE" id="PS51715">
    <property type="entry name" value="G_GB1_RHD3"/>
    <property type="match status" value="1"/>
</dbReference>
<evidence type="ECO:0000256" key="1">
    <source>
        <dbReference type="ARBA" id="ARBA00022741"/>
    </source>
</evidence>
<feature type="domain" description="GB1/RHD3-type G" evidence="4">
    <location>
        <begin position="34"/>
        <end position="166"/>
    </location>
</feature>
<protein>
    <submittedName>
        <fullName evidence="6">Guanylate-binding protein 1 isoform X1</fullName>
    </submittedName>
</protein>
<proteinExistence type="inferred from homology"/>
<keyword evidence="1" id="KW-0547">Nucleotide-binding</keyword>
<dbReference type="SUPFAM" id="SSF52540">
    <property type="entry name" value="P-loop containing nucleoside triphosphate hydrolases"/>
    <property type="match status" value="1"/>
</dbReference>
<dbReference type="PANTHER" id="PTHR10751">
    <property type="entry name" value="GUANYLATE BINDING PROTEIN"/>
    <property type="match status" value="1"/>
</dbReference>
<dbReference type="InterPro" id="IPR027417">
    <property type="entry name" value="P-loop_NTPase"/>
</dbReference>
<organism evidence="5 6">
    <name type="scientific">Lingula anatina</name>
    <name type="common">Brachiopod</name>
    <name type="synonym">Lingula unguis</name>
    <dbReference type="NCBI Taxonomy" id="7574"/>
    <lineage>
        <taxon>Eukaryota</taxon>
        <taxon>Metazoa</taxon>
        <taxon>Spiralia</taxon>
        <taxon>Lophotrochozoa</taxon>
        <taxon>Brachiopoda</taxon>
        <taxon>Linguliformea</taxon>
        <taxon>Lingulata</taxon>
        <taxon>Lingulida</taxon>
        <taxon>Linguloidea</taxon>
        <taxon>Lingulidae</taxon>
        <taxon>Lingula</taxon>
    </lineage>
</organism>
<dbReference type="Proteomes" id="UP000085678">
    <property type="component" value="Unplaced"/>
</dbReference>
<dbReference type="GO" id="GO:0005525">
    <property type="term" value="F:GTP binding"/>
    <property type="evidence" value="ECO:0007669"/>
    <property type="project" value="UniProtKB-KW"/>
</dbReference>
<evidence type="ECO:0000259" key="4">
    <source>
        <dbReference type="PROSITE" id="PS51715"/>
    </source>
</evidence>
<dbReference type="InterPro" id="IPR030386">
    <property type="entry name" value="G_GB1_RHD3_dom"/>
</dbReference>
<name>A0A1S3HVM3_LINAN</name>